<dbReference type="Proteomes" id="UP000181790">
    <property type="component" value="Unassembled WGS sequence"/>
</dbReference>
<evidence type="ECO:0000256" key="3">
    <source>
        <dbReference type="ARBA" id="ARBA00013253"/>
    </source>
</evidence>
<evidence type="ECO:0000256" key="10">
    <source>
        <dbReference type="ARBA" id="ARBA00029409"/>
    </source>
</evidence>
<comment type="pathway">
    <text evidence="1">Cofactor biosynthesis; tetrahydrofolate biosynthesis; 2-amino-4-hydroxy-6-hydroxymethyl-7,8-dihydropteridine diphosphate from 7,8-dihydroneopterin triphosphate: step 4/4.</text>
</comment>
<dbReference type="SUPFAM" id="SSF55083">
    <property type="entry name" value="6-hydroxymethyl-7,8-dihydropterin pyrophosphokinase, HPPK"/>
    <property type="match status" value="1"/>
</dbReference>
<evidence type="ECO:0000256" key="12">
    <source>
        <dbReference type="ARBA" id="ARBA00033413"/>
    </source>
</evidence>
<evidence type="ECO:0000256" key="11">
    <source>
        <dbReference type="ARBA" id="ARBA00029766"/>
    </source>
</evidence>
<dbReference type="GO" id="GO:0046654">
    <property type="term" value="P:tetrahydrofolate biosynthetic process"/>
    <property type="evidence" value="ECO:0007669"/>
    <property type="project" value="UniProtKB-UniPathway"/>
</dbReference>
<keyword evidence="15" id="KW-1185">Reference proteome</keyword>
<keyword evidence="8" id="KW-0067">ATP-binding</keyword>
<organism evidence="14 15">
    <name type="scientific">Arsenicibacter rosenii</name>
    <dbReference type="NCBI Taxonomy" id="1750698"/>
    <lineage>
        <taxon>Bacteria</taxon>
        <taxon>Pseudomonadati</taxon>
        <taxon>Bacteroidota</taxon>
        <taxon>Cytophagia</taxon>
        <taxon>Cytophagales</taxon>
        <taxon>Spirosomataceae</taxon>
        <taxon>Arsenicibacter</taxon>
    </lineage>
</organism>
<comment type="caution">
    <text evidence="14">The sequence shown here is derived from an EMBL/GenBank/DDBJ whole genome shotgun (WGS) entry which is preliminary data.</text>
</comment>
<accession>A0A1S2VE86</accession>
<evidence type="ECO:0000256" key="6">
    <source>
        <dbReference type="ARBA" id="ARBA00022741"/>
    </source>
</evidence>
<dbReference type="GO" id="GO:0046656">
    <property type="term" value="P:folic acid biosynthetic process"/>
    <property type="evidence" value="ECO:0007669"/>
    <property type="project" value="UniProtKB-KW"/>
</dbReference>
<evidence type="ECO:0000313" key="15">
    <source>
        <dbReference type="Proteomes" id="UP000181790"/>
    </source>
</evidence>
<name>A0A1S2VE86_9BACT</name>
<dbReference type="CDD" id="cd00483">
    <property type="entry name" value="HPPK"/>
    <property type="match status" value="1"/>
</dbReference>
<evidence type="ECO:0000256" key="9">
    <source>
        <dbReference type="ARBA" id="ARBA00022909"/>
    </source>
</evidence>
<evidence type="ECO:0000256" key="1">
    <source>
        <dbReference type="ARBA" id="ARBA00005051"/>
    </source>
</evidence>
<dbReference type="NCBIfam" id="TIGR01498">
    <property type="entry name" value="folK"/>
    <property type="match status" value="1"/>
</dbReference>
<evidence type="ECO:0000259" key="13">
    <source>
        <dbReference type="PROSITE" id="PS00794"/>
    </source>
</evidence>
<dbReference type="EC" id="2.7.6.3" evidence="3"/>
<dbReference type="InterPro" id="IPR035907">
    <property type="entry name" value="Hppk_sf"/>
</dbReference>
<dbReference type="PANTHER" id="PTHR43071:SF1">
    <property type="entry name" value="2-AMINO-4-HYDROXY-6-HYDROXYMETHYLDIHYDROPTERIDINE PYROPHOSPHOKINASE"/>
    <property type="match status" value="1"/>
</dbReference>
<dbReference type="Pfam" id="PF01288">
    <property type="entry name" value="HPPK"/>
    <property type="match status" value="1"/>
</dbReference>
<dbReference type="Gene3D" id="3.30.70.560">
    <property type="entry name" value="7,8-Dihydro-6-hydroxymethylpterin-pyrophosphokinase HPPK"/>
    <property type="match status" value="1"/>
</dbReference>
<dbReference type="GO" id="GO:0005524">
    <property type="term" value="F:ATP binding"/>
    <property type="evidence" value="ECO:0007669"/>
    <property type="project" value="UniProtKB-KW"/>
</dbReference>
<feature type="domain" description="7,8-dihydro-6-hydroxymethylpterin-pyrophosphokinase" evidence="13">
    <location>
        <begin position="87"/>
        <end position="98"/>
    </location>
</feature>
<proteinExistence type="inferred from homology"/>
<comment type="function">
    <text evidence="10">Catalyzes the transfer of pyrophosphate from adenosine triphosphate (ATP) to 6-hydroxymethyl-7,8-dihydropterin, an enzymatic step in folate biosynthesis pathway.</text>
</comment>
<comment type="similarity">
    <text evidence="2">Belongs to the HPPK family.</text>
</comment>
<reference evidence="14 15" key="1">
    <citation type="submission" date="2016-10" db="EMBL/GenBank/DDBJ databases">
        <title>Arsenicibacter rosenii gen. nov., sp. nov., an efficient arsenic-methylating bacterium isolated from an arsenic-contaminated paddy soil.</title>
        <authorList>
            <person name="Huang K."/>
        </authorList>
    </citation>
    <scope>NUCLEOTIDE SEQUENCE [LARGE SCALE GENOMIC DNA]</scope>
    <source>
        <strain evidence="14 15">SM-1</strain>
    </source>
</reference>
<evidence type="ECO:0000256" key="8">
    <source>
        <dbReference type="ARBA" id="ARBA00022840"/>
    </source>
</evidence>
<dbReference type="EMBL" id="MORL01000015">
    <property type="protein sequence ID" value="OIN57071.1"/>
    <property type="molecule type" value="Genomic_DNA"/>
</dbReference>
<dbReference type="InterPro" id="IPR000550">
    <property type="entry name" value="Hppk"/>
</dbReference>
<sequence length="163" mass="18324">MHTVFILLGANLGDRVNTLQKARTLLGDRVGNVTRASAFYETAAWGLTDQPAFLNQVLLVETTDAPEVVLTKTQAIEQELGRVRHEKWGARLIDIDLLYYDQLICQSDRLTLPHPYLHVRRFTLVPLAEVAPDVVHPLLHQTNQILLDTCSDTGEVVRVMDIS</sequence>
<dbReference type="GO" id="GO:0016301">
    <property type="term" value="F:kinase activity"/>
    <property type="evidence" value="ECO:0007669"/>
    <property type="project" value="UniProtKB-KW"/>
</dbReference>
<dbReference type="RefSeq" id="WP_071505207.1">
    <property type="nucleotide sequence ID" value="NZ_MORL01000015.1"/>
</dbReference>
<keyword evidence="9" id="KW-0289">Folate biosynthesis</keyword>
<dbReference type="UniPathway" id="UPA00077">
    <property type="reaction ID" value="UER00155"/>
</dbReference>
<keyword evidence="7 14" id="KW-0418">Kinase</keyword>
<evidence type="ECO:0000256" key="2">
    <source>
        <dbReference type="ARBA" id="ARBA00005810"/>
    </source>
</evidence>
<dbReference type="AlphaFoldDB" id="A0A1S2VE86"/>
<dbReference type="OrthoDB" id="9808041at2"/>
<gene>
    <name evidence="14" type="ORF">BLX24_21140</name>
</gene>
<protein>
    <recommendedName>
        <fullName evidence="4">2-amino-4-hydroxy-6-hydroxymethyldihydropteridine pyrophosphokinase</fullName>
        <ecNumber evidence="3">2.7.6.3</ecNumber>
    </recommendedName>
    <alternativeName>
        <fullName evidence="11">6-hydroxymethyl-7,8-dihydropterin pyrophosphokinase</fullName>
    </alternativeName>
    <alternativeName>
        <fullName evidence="12">7,8-dihydro-6-hydroxymethylpterin-pyrophosphokinase</fullName>
    </alternativeName>
</protein>
<dbReference type="GO" id="GO:0003848">
    <property type="term" value="F:2-amino-4-hydroxy-6-hydroxymethyldihydropteridine diphosphokinase activity"/>
    <property type="evidence" value="ECO:0007669"/>
    <property type="project" value="UniProtKB-EC"/>
</dbReference>
<keyword evidence="6" id="KW-0547">Nucleotide-binding</keyword>
<evidence type="ECO:0000256" key="7">
    <source>
        <dbReference type="ARBA" id="ARBA00022777"/>
    </source>
</evidence>
<evidence type="ECO:0000256" key="5">
    <source>
        <dbReference type="ARBA" id="ARBA00022679"/>
    </source>
</evidence>
<dbReference type="PANTHER" id="PTHR43071">
    <property type="entry name" value="2-AMINO-4-HYDROXY-6-HYDROXYMETHYLDIHYDROPTERIDINE PYROPHOSPHOKINASE"/>
    <property type="match status" value="1"/>
</dbReference>
<evidence type="ECO:0000313" key="14">
    <source>
        <dbReference type="EMBL" id="OIN57071.1"/>
    </source>
</evidence>
<dbReference type="PROSITE" id="PS00794">
    <property type="entry name" value="HPPK"/>
    <property type="match status" value="1"/>
</dbReference>
<evidence type="ECO:0000256" key="4">
    <source>
        <dbReference type="ARBA" id="ARBA00016218"/>
    </source>
</evidence>
<keyword evidence="5" id="KW-0808">Transferase</keyword>